<feature type="transmembrane region" description="Helical" evidence="2">
    <location>
        <begin position="575"/>
        <end position="595"/>
    </location>
</feature>
<gene>
    <name evidence="3" type="ORF">AMAG_16254</name>
</gene>
<reference evidence="3 4" key="1">
    <citation type="submission" date="2009-11" db="EMBL/GenBank/DDBJ databases">
        <title>Annotation of Allomyces macrogynus ATCC 38327.</title>
        <authorList>
            <consortium name="The Broad Institute Genome Sequencing Platform"/>
            <person name="Russ C."/>
            <person name="Cuomo C."/>
            <person name="Burger G."/>
            <person name="Gray M.W."/>
            <person name="Holland P.W.H."/>
            <person name="King N."/>
            <person name="Lang F.B.F."/>
            <person name="Roger A.J."/>
            <person name="Ruiz-Trillo I."/>
            <person name="Young S.K."/>
            <person name="Zeng Q."/>
            <person name="Gargeya S."/>
            <person name="Fitzgerald M."/>
            <person name="Haas B."/>
            <person name="Abouelleil A."/>
            <person name="Alvarado L."/>
            <person name="Arachchi H.M."/>
            <person name="Berlin A."/>
            <person name="Chapman S.B."/>
            <person name="Gearin G."/>
            <person name="Goldberg J."/>
            <person name="Griggs A."/>
            <person name="Gujja S."/>
            <person name="Hansen M."/>
            <person name="Heiman D."/>
            <person name="Howarth C."/>
            <person name="Larimer J."/>
            <person name="Lui A."/>
            <person name="MacDonald P.J.P."/>
            <person name="McCowen C."/>
            <person name="Montmayeur A."/>
            <person name="Murphy C."/>
            <person name="Neiman D."/>
            <person name="Pearson M."/>
            <person name="Priest M."/>
            <person name="Roberts A."/>
            <person name="Saif S."/>
            <person name="Shea T."/>
            <person name="Sisk P."/>
            <person name="Stolte C."/>
            <person name="Sykes S."/>
            <person name="Wortman J."/>
            <person name="Nusbaum C."/>
            <person name="Birren B."/>
        </authorList>
    </citation>
    <scope>NUCLEOTIDE SEQUENCE [LARGE SCALE GENOMIC DNA]</scope>
    <source>
        <strain evidence="3 4">ATCC 38327</strain>
    </source>
</reference>
<feature type="transmembrane region" description="Helical" evidence="2">
    <location>
        <begin position="373"/>
        <end position="393"/>
    </location>
</feature>
<keyword evidence="2" id="KW-0812">Transmembrane</keyword>
<dbReference type="OrthoDB" id="441172at2759"/>
<name>A0A0L0TAB9_ALLM3</name>
<feature type="region of interest" description="Disordered" evidence="1">
    <location>
        <begin position="614"/>
        <end position="684"/>
    </location>
</feature>
<feature type="transmembrane region" description="Helical" evidence="2">
    <location>
        <begin position="451"/>
        <end position="471"/>
    </location>
</feature>
<feature type="transmembrane region" description="Helical" evidence="2">
    <location>
        <begin position="22"/>
        <end position="46"/>
    </location>
</feature>
<feature type="compositionally biased region" description="Basic and acidic residues" evidence="1">
    <location>
        <begin position="650"/>
        <end position="663"/>
    </location>
</feature>
<feature type="transmembrane region" description="Helical" evidence="2">
    <location>
        <begin position="97"/>
        <end position="120"/>
    </location>
</feature>
<proteinExistence type="predicted"/>
<feature type="region of interest" description="Disordered" evidence="1">
    <location>
        <begin position="703"/>
        <end position="735"/>
    </location>
</feature>
<feature type="transmembrane region" description="Helical" evidence="2">
    <location>
        <begin position="513"/>
        <end position="531"/>
    </location>
</feature>
<evidence type="ECO:0000313" key="3">
    <source>
        <dbReference type="EMBL" id="KNE71702.1"/>
    </source>
</evidence>
<sequence length="735" mass="78718">MTTSTTAQQLVVDATSDETKDVLTLALFGVLVAGIVLGTAGWSAYVTYTRPKDVRRVEALQRALDSVRLLENVRLQTVLLVTIPTPWRSWASMKPHVWENCGSLAALAMMAVGVIMLMAGSLREVSPDALDLRSAGLMVATIASSLYVIFRQIIYYQEKRRAGGATAVDAGYLPPSTVEPDHEVPIAAMSAVGRANHHPFATTAMARHNVLGSRPVTNNRPTATPGTMGVRSASVSSLSTSTLPAAAPSANHSSSRLNTTTSSSRLASYARAASRAPPPPASVTVDAVQGGTAVASFYTFDWHFRNLMQILIILVEFVQLISFPLRDLFNNPALNGEGASATQDLVRILDNMMRVLTLIPDQLSALLLYQLQFWTFFGVIIAGAAVAAAFAIAKYRFGRHWRVGWVFALVPVASLLYLPFLVTFVSSAACIAQTYKSQALRCNNQRAHETVYLVCSMVGFIVAYALLTVFLSADERRPTEGDITFKSSSVAFMKNMGFLMVIISLLVPAQKPVVRGLLSLIIIVTMCAYNIRQRPCYVYQINYLRTATLSMIIWTTLLVTLLNDAAVVITLGPKTIVATFATGYTVLAAGLFAGFKLHMVTRRLKLCIMTRATSRPPSHARTQHEPQAGRARSMADLTAVPPVPPLPTDSADRGRPVDKDHTGARRMSSAMAGTSGGTPGVMAGSRKRSLPVVVATAAGTAGRVGGEAGAVGPEGVGVGNDLKRNGSEVVLGPEP</sequence>
<keyword evidence="2" id="KW-0472">Membrane</keyword>
<feature type="transmembrane region" description="Helical" evidence="2">
    <location>
        <begin position="405"/>
        <end position="431"/>
    </location>
</feature>
<organism evidence="3 4">
    <name type="scientific">Allomyces macrogynus (strain ATCC 38327)</name>
    <name type="common">Allomyces javanicus var. macrogynus</name>
    <dbReference type="NCBI Taxonomy" id="578462"/>
    <lineage>
        <taxon>Eukaryota</taxon>
        <taxon>Fungi</taxon>
        <taxon>Fungi incertae sedis</taxon>
        <taxon>Blastocladiomycota</taxon>
        <taxon>Blastocladiomycetes</taxon>
        <taxon>Blastocladiales</taxon>
        <taxon>Blastocladiaceae</taxon>
        <taxon>Allomyces</taxon>
    </lineage>
</organism>
<feature type="transmembrane region" description="Helical" evidence="2">
    <location>
        <begin position="543"/>
        <end position="563"/>
    </location>
</feature>
<dbReference type="EMBL" id="GG745373">
    <property type="protein sequence ID" value="KNE71702.1"/>
    <property type="molecule type" value="Genomic_DNA"/>
</dbReference>
<keyword evidence="4" id="KW-1185">Reference proteome</keyword>
<feature type="transmembrane region" description="Helical" evidence="2">
    <location>
        <begin position="483"/>
        <end position="507"/>
    </location>
</feature>
<evidence type="ECO:0000256" key="1">
    <source>
        <dbReference type="SAM" id="MobiDB-lite"/>
    </source>
</evidence>
<evidence type="ECO:0000256" key="2">
    <source>
        <dbReference type="SAM" id="Phobius"/>
    </source>
</evidence>
<protein>
    <submittedName>
        <fullName evidence="3">Uncharacterized protein</fullName>
    </submittedName>
</protein>
<dbReference type="Proteomes" id="UP000054350">
    <property type="component" value="Unassembled WGS sequence"/>
</dbReference>
<evidence type="ECO:0000313" key="4">
    <source>
        <dbReference type="Proteomes" id="UP000054350"/>
    </source>
</evidence>
<feature type="transmembrane region" description="Helical" evidence="2">
    <location>
        <begin position="307"/>
        <end position="325"/>
    </location>
</feature>
<feature type="compositionally biased region" description="Gly residues" evidence="1">
    <location>
        <begin position="703"/>
        <end position="718"/>
    </location>
</feature>
<dbReference type="AlphaFoldDB" id="A0A0L0TAB9"/>
<accession>A0A0L0TAB9</accession>
<reference evidence="4" key="2">
    <citation type="submission" date="2009-11" db="EMBL/GenBank/DDBJ databases">
        <title>The Genome Sequence of Allomyces macrogynus strain ATCC 38327.</title>
        <authorList>
            <consortium name="The Broad Institute Genome Sequencing Platform"/>
            <person name="Russ C."/>
            <person name="Cuomo C."/>
            <person name="Shea T."/>
            <person name="Young S.K."/>
            <person name="Zeng Q."/>
            <person name="Koehrsen M."/>
            <person name="Haas B."/>
            <person name="Borodovsky M."/>
            <person name="Guigo R."/>
            <person name="Alvarado L."/>
            <person name="Berlin A."/>
            <person name="Borenstein D."/>
            <person name="Chen Z."/>
            <person name="Engels R."/>
            <person name="Freedman E."/>
            <person name="Gellesch M."/>
            <person name="Goldberg J."/>
            <person name="Griggs A."/>
            <person name="Gujja S."/>
            <person name="Heiman D."/>
            <person name="Hepburn T."/>
            <person name="Howarth C."/>
            <person name="Jen D."/>
            <person name="Larson L."/>
            <person name="Lewis B."/>
            <person name="Mehta T."/>
            <person name="Park D."/>
            <person name="Pearson M."/>
            <person name="Roberts A."/>
            <person name="Saif S."/>
            <person name="Shenoy N."/>
            <person name="Sisk P."/>
            <person name="Stolte C."/>
            <person name="Sykes S."/>
            <person name="Walk T."/>
            <person name="White J."/>
            <person name="Yandava C."/>
            <person name="Burger G."/>
            <person name="Gray M.W."/>
            <person name="Holland P.W.H."/>
            <person name="King N."/>
            <person name="Lang F.B.F."/>
            <person name="Roger A.J."/>
            <person name="Ruiz-Trillo I."/>
            <person name="Lander E."/>
            <person name="Nusbaum C."/>
        </authorList>
    </citation>
    <scope>NUCLEOTIDE SEQUENCE [LARGE SCALE GENOMIC DNA]</scope>
    <source>
        <strain evidence="4">ATCC 38327</strain>
    </source>
</reference>
<feature type="region of interest" description="Disordered" evidence="1">
    <location>
        <begin position="241"/>
        <end position="261"/>
    </location>
</feature>
<dbReference type="VEuPathDB" id="FungiDB:AMAG_16254"/>
<dbReference type="eggNOG" id="ENOG502S674">
    <property type="taxonomic scope" value="Eukaryota"/>
</dbReference>
<feature type="compositionally biased region" description="Polar residues" evidence="1">
    <location>
        <begin position="215"/>
        <end position="225"/>
    </location>
</feature>
<feature type="region of interest" description="Disordered" evidence="1">
    <location>
        <begin position="212"/>
        <end position="231"/>
    </location>
</feature>
<keyword evidence="2" id="KW-1133">Transmembrane helix</keyword>
<feature type="transmembrane region" description="Helical" evidence="2">
    <location>
        <begin position="132"/>
        <end position="150"/>
    </location>
</feature>